<proteinExistence type="predicted"/>
<dbReference type="Pfam" id="PF20167">
    <property type="entry name" value="Transposase_32"/>
    <property type="match status" value="1"/>
</dbReference>
<evidence type="ECO:0000259" key="2">
    <source>
        <dbReference type="Pfam" id="PF20167"/>
    </source>
</evidence>
<dbReference type="InParanoid" id="M1E0W8"/>
<feature type="compositionally biased region" description="Polar residues" evidence="1">
    <location>
        <begin position="107"/>
        <end position="133"/>
    </location>
</feature>
<evidence type="ECO:0000313" key="4">
    <source>
        <dbReference type="Proteomes" id="UP000011115"/>
    </source>
</evidence>
<feature type="region of interest" description="Disordered" evidence="1">
    <location>
        <begin position="463"/>
        <end position="504"/>
    </location>
</feature>
<organism evidence="3 4">
    <name type="scientific">Solanum tuberosum</name>
    <name type="common">Potato</name>
    <dbReference type="NCBI Taxonomy" id="4113"/>
    <lineage>
        <taxon>Eukaryota</taxon>
        <taxon>Viridiplantae</taxon>
        <taxon>Streptophyta</taxon>
        <taxon>Embryophyta</taxon>
        <taxon>Tracheophyta</taxon>
        <taxon>Spermatophyta</taxon>
        <taxon>Magnoliopsida</taxon>
        <taxon>eudicotyledons</taxon>
        <taxon>Gunneridae</taxon>
        <taxon>Pentapetalae</taxon>
        <taxon>asterids</taxon>
        <taxon>lamiids</taxon>
        <taxon>Solanales</taxon>
        <taxon>Solanaceae</taxon>
        <taxon>Solanoideae</taxon>
        <taxon>Solaneae</taxon>
        <taxon>Solanum</taxon>
    </lineage>
</organism>
<dbReference type="PaxDb" id="4113-PGSC0003DMT400097564"/>
<feature type="region of interest" description="Disordered" evidence="1">
    <location>
        <begin position="336"/>
        <end position="366"/>
    </location>
</feature>
<feature type="region of interest" description="Disordered" evidence="1">
    <location>
        <begin position="546"/>
        <end position="584"/>
    </location>
</feature>
<protein>
    <submittedName>
        <fullName evidence="3">Integrase core domain containing protein</fullName>
    </submittedName>
</protein>
<dbReference type="HOGENOM" id="CLU_028647_4_0_1"/>
<evidence type="ECO:0000256" key="1">
    <source>
        <dbReference type="SAM" id="MobiDB-lite"/>
    </source>
</evidence>
<dbReference type="InterPro" id="IPR046796">
    <property type="entry name" value="Transposase_32_dom"/>
</dbReference>
<dbReference type="EnsemblPlants" id="PGSC0003DMT400097564">
    <property type="protein sequence ID" value="PGSC0003DMT400097564"/>
    <property type="gene ID" value="PGSC0003DMG400047135"/>
</dbReference>
<dbReference type="AlphaFoldDB" id="M1E0W8"/>
<sequence>MVWCKGLRTPSTVRRYIHGPWMVSVDPKVPQTVDQSTDRRSPPWMTTVVVIDVFTVSQYDEENILIGSPAGSASGSEAGSTSCFESAHASGSESSHASGSEYAHASRSNAKSASGSRQNEQAASSDEATSSKSVLAPRNKDPTLVAGTYSEAIVRELYASYAATLRGSISKRSKPIAQDPLMSTMVRDGEHVEWVATPQLGIKKATLNFVAKFFWLLVRNRVSPTKANNQLTWDRAVMVVALVAVLEIDFARMLLAETHERAFKTSTTYPFPCLIFQLCRDSGVPIWHCDRLIQPTGTLDIGLIRNEANVAAPRREPQVEIPHLGADLANTMGQAQGGDHIIPDHTNTVPASSSQASSRAPSSSRSTLPLGAIVVQLAKVQKLEAQMATLLHHIQPCMQKSIAESEARMERRMEGILDQKIQDTELASLWADVDAILATSTVEPQAALTALADDTVLEALFSGTAEEAPETTHTKGKRHHSSRTEEEKSQKKQRRQDKEARKASILDEELRQQRLNESVAGASSSTPVVEVPPVMRDIVSTTDGAVRVTKSTTEGAMMDDVGTTEGDPSMVPAGSGKPDPPICS</sequence>
<feature type="compositionally biased region" description="Basic and acidic residues" evidence="1">
    <location>
        <begin position="482"/>
        <end position="504"/>
    </location>
</feature>
<feature type="compositionally biased region" description="Low complexity" evidence="1">
    <location>
        <begin position="69"/>
        <end position="106"/>
    </location>
</feature>
<name>M1E0W8_SOLTU</name>
<feature type="compositionally biased region" description="Low complexity" evidence="1">
    <location>
        <begin position="350"/>
        <end position="366"/>
    </location>
</feature>
<evidence type="ECO:0000313" key="3">
    <source>
        <dbReference type="EnsemblPlants" id="PGSC0003DMT400097564"/>
    </source>
</evidence>
<feature type="region of interest" description="Disordered" evidence="1">
    <location>
        <begin position="69"/>
        <end position="136"/>
    </location>
</feature>
<feature type="domain" description="Putative plant transposon protein" evidence="2">
    <location>
        <begin position="147"/>
        <end position="285"/>
    </location>
</feature>
<accession>M1E0W8</accession>
<dbReference type="Gramene" id="PGSC0003DMT400097564">
    <property type="protein sequence ID" value="PGSC0003DMT400097564"/>
    <property type="gene ID" value="PGSC0003DMG400047135"/>
</dbReference>
<keyword evidence="4" id="KW-1185">Reference proteome</keyword>
<reference evidence="4" key="1">
    <citation type="journal article" date="2011" name="Nature">
        <title>Genome sequence and analysis of the tuber crop potato.</title>
        <authorList>
            <consortium name="The Potato Genome Sequencing Consortium"/>
        </authorList>
    </citation>
    <scope>NUCLEOTIDE SEQUENCE [LARGE SCALE GENOMIC DNA]</scope>
    <source>
        <strain evidence="4">cv. DM1-3 516 R44</strain>
    </source>
</reference>
<reference evidence="3" key="2">
    <citation type="submission" date="2015-06" db="UniProtKB">
        <authorList>
            <consortium name="EnsemblPlants"/>
        </authorList>
    </citation>
    <scope>IDENTIFICATION</scope>
    <source>
        <strain evidence="3">DM1-3 516 R44</strain>
    </source>
</reference>
<dbReference type="Proteomes" id="UP000011115">
    <property type="component" value="Unassembled WGS sequence"/>
</dbReference>